<proteinExistence type="predicted"/>
<evidence type="ECO:0000259" key="2">
    <source>
        <dbReference type="Pfam" id="PF14821"/>
    </source>
</evidence>
<dbReference type="InterPro" id="IPR036052">
    <property type="entry name" value="TrpB-like_PALP_sf"/>
</dbReference>
<dbReference type="Pfam" id="PF14821">
    <property type="entry name" value="Thr_synth_N"/>
    <property type="match status" value="1"/>
</dbReference>
<name>A0A0C4E789_MAGP6</name>
<dbReference type="VEuPathDB" id="FungiDB:MAPG_08393"/>
<protein>
    <recommendedName>
        <fullName evidence="2">Threonine synthase N-terminal domain-containing protein</fullName>
    </recommendedName>
</protein>
<evidence type="ECO:0000256" key="1">
    <source>
        <dbReference type="SAM" id="MobiDB-lite"/>
    </source>
</evidence>
<dbReference type="Gene3D" id="3.90.1380.10">
    <property type="entry name" value="Threonine synthase, N-terminal domain"/>
    <property type="match status" value="1"/>
</dbReference>
<dbReference type="PANTHER" id="PTHR42690">
    <property type="entry name" value="THREONINE SYNTHASE FAMILY MEMBER"/>
    <property type="match status" value="1"/>
</dbReference>
<dbReference type="SUPFAM" id="SSF53686">
    <property type="entry name" value="Tryptophan synthase beta subunit-like PLP-dependent enzymes"/>
    <property type="match status" value="1"/>
</dbReference>
<reference evidence="4" key="5">
    <citation type="submission" date="2015-06" db="UniProtKB">
        <authorList>
            <consortium name="EnsemblFungi"/>
        </authorList>
    </citation>
    <scope>IDENTIFICATION</scope>
    <source>
        <strain evidence="4">ATCC 64411</strain>
    </source>
</reference>
<reference evidence="3" key="2">
    <citation type="submission" date="2010-05" db="EMBL/GenBank/DDBJ databases">
        <title>The Genome Sequence of Magnaporthe poae strain ATCC 64411.</title>
        <authorList>
            <consortium name="The Broad Institute Genome Sequencing Platform"/>
            <consortium name="Broad Institute Genome Sequencing Center for Infectious Disease"/>
            <person name="Ma L.-J."/>
            <person name="Dead R."/>
            <person name="Young S."/>
            <person name="Zeng Q."/>
            <person name="Koehrsen M."/>
            <person name="Alvarado L."/>
            <person name="Berlin A."/>
            <person name="Chapman S.B."/>
            <person name="Chen Z."/>
            <person name="Freedman E."/>
            <person name="Gellesch M."/>
            <person name="Goldberg J."/>
            <person name="Griggs A."/>
            <person name="Gujja S."/>
            <person name="Heilman E.R."/>
            <person name="Heiman D."/>
            <person name="Hepburn T."/>
            <person name="Howarth C."/>
            <person name="Jen D."/>
            <person name="Larson L."/>
            <person name="Mehta T."/>
            <person name="Neiman D."/>
            <person name="Pearson M."/>
            <person name="Roberts A."/>
            <person name="Saif S."/>
            <person name="Shea T."/>
            <person name="Shenoy N."/>
            <person name="Sisk P."/>
            <person name="Stolte C."/>
            <person name="Sykes S."/>
            <person name="Walk T."/>
            <person name="White J."/>
            <person name="Yandava C."/>
            <person name="Haas B."/>
            <person name="Nusbaum C."/>
            <person name="Birren B."/>
        </authorList>
    </citation>
    <scope>NUCLEOTIDE SEQUENCE</scope>
    <source>
        <strain evidence="3">ATCC 64411</strain>
    </source>
</reference>
<organism evidence="4 5">
    <name type="scientific">Magnaporthiopsis poae (strain ATCC 64411 / 73-15)</name>
    <name type="common">Kentucky bluegrass fungus</name>
    <name type="synonym">Magnaporthe poae</name>
    <dbReference type="NCBI Taxonomy" id="644358"/>
    <lineage>
        <taxon>Eukaryota</taxon>
        <taxon>Fungi</taxon>
        <taxon>Dikarya</taxon>
        <taxon>Ascomycota</taxon>
        <taxon>Pezizomycotina</taxon>
        <taxon>Sordariomycetes</taxon>
        <taxon>Sordariomycetidae</taxon>
        <taxon>Magnaporthales</taxon>
        <taxon>Magnaporthaceae</taxon>
        <taxon>Magnaporthiopsis</taxon>
    </lineage>
</organism>
<evidence type="ECO:0000313" key="3">
    <source>
        <dbReference type="EMBL" id="KLU89422.1"/>
    </source>
</evidence>
<feature type="compositionally biased region" description="Basic and acidic residues" evidence="1">
    <location>
        <begin position="1"/>
        <end position="10"/>
    </location>
</feature>
<keyword evidence="5" id="KW-1185">Reference proteome</keyword>
<dbReference type="InterPro" id="IPR051166">
    <property type="entry name" value="Threonine_Synthase"/>
</dbReference>
<feature type="region of interest" description="Disordered" evidence="1">
    <location>
        <begin position="1"/>
        <end position="24"/>
    </location>
</feature>
<dbReference type="GO" id="GO:0009088">
    <property type="term" value="P:threonine biosynthetic process"/>
    <property type="evidence" value="ECO:0007669"/>
    <property type="project" value="TreeGrafter"/>
</dbReference>
<dbReference type="Gene3D" id="3.40.50.1100">
    <property type="match status" value="2"/>
</dbReference>
<feature type="compositionally biased region" description="Polar residues" evidence="1">
    <location>
        <begin position="347"/>
        <end position="361"/>
    </location>
</feature>
<dbReference type="AlphaFoldDB" id="A0A0C4E789"/>
<dbReference type="eggNOG" id="KOG2616">
    <property type="taxonomic scope" value="Eukaryota"/>
</dbReference>
<dbReference type="EMBL" id="GL876973">
    <property type="protein sequence ID" value="KLU89422.1"/>
    <property type="molecule type" value="Genomic_DNA"/>
</dbReference>
<dbReference type="GO" id="GO:0004795">
    <property type="term" value="F:threonine synthase activity"/>
    <property type="evidence" value="ECO:0007669"/>
    <property type="project" value="TreeGrafter"/>
</dbReference>
<evidence type="ECO:0000313" key="4">
    <source>
        <dbReference type="EnsemblFungi" id="MAPG_08393T0"/>
    </source>
</evidence>
<dbReference type="OrthoDB" id="5203861at2759"/>
<evidence type="ECO:0000313" key="5">
    <source>
        <dbReference type="Proteomes" id="UP000011715"/>
    </source>
</evidence>
<dbReference type="PANTHER" id="PTHR42690:SF1">
    <property type="entry name" value="THREONINE SYNTHASE-LIKE 2"/>
    <property type="match status" value="1"/>
</dbReference>
<gene>
    <name evidence="3" type="ORF">MAPG_08393</name>
</gene>
<sequence length="556" mass="62030">MRPSEPHEGSDPESPLRNTHTPSQRYISTRGQDNGLLFENSLFDTFTPDGGLFIPEKVPVLTPSEWQGWSRLSFQDIAFHLLSIFISPSEIPPDDLRVIARRSFAAEDSVVPPLVRLSESLYLLELFHGPKGLPEDMELRLLGNLFEYFLAKRNAGKKGKDRHHIAVLDPADEPAIALALGDRRDVSIIRLQSEDEREDPAQGANLAAASKNIHTLVVKGSVDDCEDIIDMLFAVTSRSLGPHLNLATASSINWARTLSQMVIWIHAFFALKRVLPSFDMETNKVRLVLPTRNFDIIACFLVRRMGLPIDKIVIATGERDPLVSFWATCRYKRQVRQGGLPELPDDPSTQEGVQSRQQPPNSRRGDVLVTSSFERLLWYLAREFVSIAHMGDAWNLREAGVEVTKWLRDLVEHDAFGPVYQDITQIGRRNFVAERIALQKLNSSQRSADKTSGKADTESLPADFRWDVCEATAAGVVASQRSLSRTGIKVPHISLAPVAYRKTRNVGKAGDRRASASSKWSSSKGKAPAQRIANDWQAVRAAIAELVESDSVRDME</sequence>
<feature type="region of interest" description="Disordered" evidence="1">
    <location>
        <begin position="340"/>
        <end position="365"/>
    </location>
</feature>
<reference evidence="5" key="1">
    <citation type="submission" date="2010-05" db="EMBL/GenBank/DDBJ databases">
        <title>The genome sequence of Magnaporthe poae strain ATCC 64411.</title>
        <authorList>
            <person name="Ma L.-J."/>
            <person name="Dead R."/>
            <person name="Young S."/>
            <person name="Zeng Q."/>
            <person name="Koehrsen M."/>
            <person name="Alvarado L."/>
            <person name="Berlin A."/>
            <person name="Chapman S.B."/>
            <person name="Chen Z."/>
            <person name="Freedman E."/>
            <person name="Gellesch M."/>
            <person name="Goldberg J."/>
            <person name="Griggs A."/>
            <person name="Gujja S."/>
            <person name="Heilman E.R."/>
            <person name="Heiman D."/>
            <person name="Hepburn T."/>
            <person name="Howarth C."/>
            <person name="Jen D."/>
            <person name="Larson L."/>
            <person name="Mehta T."/>
            <person name="Neiman D."/>
            <person name="Pearson M."/>
            <person name="Roberts A."/>
            <person name="Saif S."/>
            <person name="Shea T."/>
            <person name="Shenoy N."/>
            <person name="Sisk P."/>
            <person name="Stolte C."/>
            <person name="Sykes S."/>
            <person name="Walk T."/>
            <person name="White J."/>
            <person name="Yandava C."/>
            <person name="Haas B."/>
            <person name="Nusbaum C."/>
            <person name="Birren B."/>
        </authorList>
    </citation>
    <scope>NUCLEOTIDE SEQUENCE [LARGE SCALE GENOMIC DNA]</scope>
    <source>
        <strain evidence="5">ATCC 64411 / 73-15</strain>
    </source>
</reference>
<reference evidence="3" key="3">
    <citation type="submission" date="2011-03" db="EMBL/GenBank/DDBJ databases">
        <title>Annotation of Magnaporthe poae ATCC 64411.</title>
        <authorList>
            <person name="Ma L.-J."/>
            <person name="Dead R."/>
            <person name="Young S.K."/>
            <person name="Zeng Q."/>
            <person name="Gargeya S."/>
            <person name="Fitzgerald M."/>
            <person name="Haas B."/>
            <person name="Abouelleil A."/>
            <person name="Alvarado L."/>
            <person name="Arachchi H.M."/>
            <person name="Berlin A."/>
            <person name="Brown A."/>
            <person name="Chapman S.B."/>
            <person name="Chen Z."/>
            <person name="Dunbar C."/>
            <person name="Freedman E."/>
            <person name="Gearin G."/>
            <person name="Gellesch M."/>
            <person name="Goldberg J."/>
            <person name="Griggs A."/>
            <person name="Gujja S."/>
            <person name="Heiman D."/>
            <person name="Howarth C."/>
            <person name="Larson L."/>
            <person name="Lui A."/>
            <person name="MacDonald P.J.P."/>
            <person name="Mehta T."/>
            <person name="Montmayeur A."/>
            <person name="Murphy C."/>
            <person name="Neiman D."/>
            <person name="Pearson M."/>
            <person name="Priest M."/>
            <person name="Roberts A."/>
            <person name="Saif S."/>
            <person name="Shea T."/>
            <person name="Shenoy N."/>
            <person name="Sisk P."/>
            <person name="Stolte C."/>
            <person name="Sykes S."/>
            <person name="Yandava C."/>
            <person name="Wortman J."/>
            <person name="Nusbaum C."/>
            <person name="Birren B."/>
        </authorList>
    </citation>
    <scope>NUCLEOTIDE SEQUENCE</scope>
    <source>
        <strain evidence="3">ATCC 64411</strain>
    </source>
</reference>
<feature type="region of interest" description="Disordered" evidence="1">
    <location>
        <begin position="504"/>
        <end position="531"/>
    </location>
</feature>
<dbReference type="OMA" id="VNSINCV"/>
<dbReference type="InterPro" id="IPR037158">
    <property type="entry name" value="Thr_synth_N_sf"/>
</dbReference>
<dbReference type="InterPro" id="IPR029144">
    <property type="entry name" value="Thr_synth_N"/>
</dbReference>
<dbReference type="EMBL" id="ADBL01002027">
    <property type="status" value="NOT_ANNOTATED_CDS"/>
    <property type="molecule type" value="Genomic_DNA"/>
</dbReference>
<reference evidence="4" key="4">
    <citation type="journal article" date="2015" name="G3 (Bethesda)">
        <title>Genome sequences of three phytopathogenic species of the Magnaporthaceae family of fungi.</title>
        <authorList>
            <person name="Okagaki L.H."/>
            <person name="Nunes C.C."/>
            <person name="Sailsbery J."/>
            <person name="Clay B."/>
            <person name="Brown D."/>
            <person name="John T."/>
            <person name="Oh Y."/>
            <person name="Young N."/>
            <person name="Fitzgerald M."/>
            <person name="Haas B.J."/>
            <person name="Zeng Q."/>
            <person name="Young S."/>
            <person name="Adiconis X."/>
            <person name="Fan L."/>
            <person name="Levin J.Z."/>
            <person name="Mitchell T.K."/>
            <person name="Okubara P.A."/>
            <person name="Farman M.L."/>
            <person name="Kohn L.M."/>
            <person name="Birren B."/>
            <person name="Ma L.-J."/>
            <person name="Dean R.A."/>
        </authorList>
    </citation>
    <scope>NUCLEOTIDE SEQUENCE</scope>
    <source>
        <strain evidence="4">ATCC 64411 / 73-15</strain>
    </source>
</reference>
<dbReference type="EnsemblFungi" id="MAPG_08393T0">
    <property type="protein sequence ID" value="MAPG_08393T0"/>
    <property type="gene ID" value="MAPG_08393"/>
</dbReference>
<dbReference type="Proteomes" id="UP000011715">
    <property type="component" value="Unassembled WGS sequence"/>
</dbReference>
<dbReference type="STRING" id="644358.A0A0C4E789"/>
<feature type="compositionally biased region" description="Low complexity" evidence="1">
    <location>
        <begin position="515"/>
        <end position="527"/>
    </location>
</feature>
<feature type="domain" description="Threonine synthase N-terminal" evidence="2">
    <location>
        <begin position="25"/>
        <end position="104"/>
    </location>
</feature>
<accession>A0A0C4E789</accession>